<dbReference type="Proteomes" id="UP000557688">
    <property type="component" value="Unassembled WGS sequence"/>
</dbReference>
<feature type="transmembrane region" description="Helical" evidence="1">
    <location>
        <begin position="305"/>
        <end position="322"/>
    </location>
</feature>
<reference evidence="3 5" key="1">
    <citation type="submission" date="2020-06" db="EMBL/GenBank/DDBJ databases">
        <title>Description of novel acetic acid bacteria.</title>
        <authorList>
            <person name="Sombolestani A."/>
        </authorList>
    </citation>
    <scope>NUCLEOTIDE SEQUENCE [LARGE SCALE GENOMIC DNA]</scope>
    <source>
        <strain evidence="3 5">LMG 26838</strain>
    </source>
</reference>
<feature type="transmembrane region" description="Helical" evidence="1">
    <location>
        <begin position="209"/>
        <end position="227"/>
    </location>
</feature>
<keyword evidence="1" id="KW-0472">Membrane</keyword>
<evidence type="ECO:0000313" key="2">
    <source>
        <dbReference type="EMBL" id="MBB3174401.1"/>
    </source>
</evidence>
<evidence type="ECO:0008006" key="6">
    <source>
        <dbReference type="Google" id="ProtNLM"/>
    </source>
</evidence>
<evidence type="ECO:0000313" key="3">
    <source>
        <dbReference type="EMBL" id="NVN31657.1"/>
    </source>
</evidence>
<dbReference type="RefSeq" id="WP_176626109.1">
    <property type="nucleotide sequence ID" value="NZ_JABXXQ010000447.1"/>
</dbReference>
<keyword evidence="1" id="KW-0812">Transmembrane</keyword>
<dbReference type="AlphaFoldDB" id="A0A839V4K8"/>
<dbReference type="EMBL" id="JACHXV010000007">
    <property type="protein sequence ID" value="MBB3174401.1"/>
    <property type="molecule type" value="Genomic_DNA"/>
</dbReference>
<keyword evidence="4" id="KW-1185">Reference proteome</keyword>
<sequence>MPPSSRSSAVSRGATAALLFVAFVALLVSRQPHVLTDANLWGDDGWSWYPDAYTIGIRCLAIPVNGYLNSVQRLVGLAVQPLPLLWVPAVFAFIGLAAQALAASFLCSRRLDGYGIPRVARLAFAVAMLLLPNEIELYGNLTNAQWWLAVLAFEVVMASPPRRAWSWAFDLSVLALSGLSGPFALLLGPTALMVLVAHRRKPEARLAGLVRLAVMALCAAIQLWVLATTPDHGSLPTPLGASPVLLARMIARQVVFGLEFGMRAMFLSPVRPGWSSDAATWVTLAVALAAFGAACAVGGLLFRGFALYAVLVLAGGLVHPHASADMPQWVALTHPTCGSRYFAMLSLTFLAAMFVLAASRQPALRVFGIVLLLPMLLYAIPQSWRIESWHTDFAARARAFALAPPGTRMEFPQVPPGTAPMVLVKHP</sequence>
<feature type="transmembrane region" description="Helical" evidence="1">
    <location>
        <begin position="173"/>
        <end position="197"/>
    </location>
</feature>
<organism evidence="2 4">
    <name type="scientific">Endobacter medicaginis</name>
    <dbReference type="NCBI Taxonomy" id="1181271"/>
    <lineage>
        <taxon>Bacteria</taxon>
        <taxon>Pseudomonadati</taxon>
        <taxon>Pseudomonadota</taxon>
        <taxon>Alphaproteobacteria</taxon>
        <taxon>Acetobacterales</taxon>
        <taxon>Acetobacteraceae</taxon>
        <taxon>Endobacter</taxon>
    </lineage>
</organism>
<dbReference type="EMBL" id="JABXXQ010000447">
    <property type="protein sequence ID" value="NVN31657.1"/>
    <property type="molecule type" value="Genomic_DNA"/>
</dbReference>
<feature type="transmembrane region" description="Helical" evidence="1">
    <location>
        <begin position="119"/>
        <end position="138"/>
    </location>
</feature>
<reference evidence="2 4" key="2">
    <citation type="submission" date="2020-08" db="EMBL/GenBank/DDBJ databases">
        <title>Genomic Encyclopedia of Type Strains, Phase III (KMG-III): the genomes of soil and plant-associated and newly described type strains.</title>
        <authorList>
            <person name="Whitman W."/>
        </authorList>
    </citation>
    <scope>NUCLEOTIDE SEQUENCE [LARGE SCALE GENOMIC DNA]</scope>
    <source>
        <strain evidence="2 4">CECT 8088</strain>
    </source>
</reference>
<feature type="transmembrane region" description="Helical" evidence="1">
    <location>
        <begin position="366"/>
        <end position="384"/>
    </location>
</feature>
<evidence type="ECO:0000313" key="5">
    <source>
        <dbReference type="Proteomes" id="UP000565205"/>
    </source>
</evidence>
<name>A0A839V4K8_9PROT</name>
<proteinExistence type="predicted"/>
<feature type="transmembrane region" description="Helical" evidence="1">
    <location>
        <begin position="84"/>
        <end position="107"/>
    </location>
</feature>
<dbReference type="Proteomes" id="UP000565205">
    <property type="component" value="Unassembled WGS sequence"/>
</dbReference>
<accession>A0A839V4K8</accession>
<evidence type="ECO:0000313" key="4">
    <source>
        <dbReference type="Proteomes" id="UP000557688"/>
    </source>
</evidence>
<gene>
    <name evidence="2" type="ORF">FHR90_002242</name>
    <name evidence="3" type="ORF">HUK83_15115</name>
</gene>
<keyword evidence="1" id="KW-1133">Transmembrane helix</keyword>
<evidence type="ECO:0000256" key="1">
    <source>
        <dbReference type="SAM" id="Phobius"/>
    </source>
</evidence>
<feature type="transmembrane region" description="Helical" evidence="1">
    <location>
        <begin position="342"/>
        <end position="359"/>
    </location>
</feature>
<comment type="caution">
    <text evidence="2">The sequence shown here is derived from an EMBL/GenBank/DDBJ whole genome shotgun (WGS) entry which is preliminary data.</text>
</comment>
<feature type="transmembrane region" description="Helical" evidence="1">
    <location>
        <begin position="278"/>
        <end position="298"/>
    </location>
</feature>
<protein>
    <recommendedName>
        <fullName evidence="6">DUF2029 domain-containing protein</fullName>
    </recommendedName>
</protein>